<feature type="region of interest" description="Disordered" evidence="1">
    <location>
        <begin position="278"/>
        <end position="427"/>
    </location>
</feature>
<dbReference type="PANTHER" id="PTHR12069">
    <property type="entry name" value="DNA-DIRECTED RNA POLYMERASES III 80 KDA POLYPEPTIDE RNA POLYMERASE III SUBUNIT 5"/>
    <property type="match status" value="1"/>
</dbReference>
<feature type="region of interest" description="Disordered" evidence="1">
    <location>
        <begin position="180"/>
        <end position="213"/>
    </location>
</feature>
<evidence type="ECO:0000313" key="2">
    <source>
        <dbReference type="EMBL" id="KIW81867.1"/>
    </source>
</evidence>
<dbReference type="HOGENOM" id="CLU_045565_1_0_1"/>
<feature type="compositionally biased region" description="Basic and acidic residues" evidence="1">
    <location>
        <begin position="310"/>
        <end position="334"/>
    </location>
</feature>
<feature type="compositionally biased region" description="Polar residues" evidence="1">
    <location>
        <begin position="391"/>
        <end position="404"/>
    </location>
</feature>
<gene>
    <name evidence="2" type="ORF">Z517_04893</name>
</gene>
<dbReference type="Pfam" id="PF04801">
    <property type="entry name" value="RPC5"/>
    <property type="match status" value="1"/>
</dbReference>
<dbReference type="VEuPathDB" id="FungiDB:Z517_04893"/>
<dbReference type="Proteomes" id="UP000053029">
    <property type="component" value="Unassembled WGS sequence"/>
</dbReference>
<accession>A0A0D2F580</accession>
<evidence type="ECO:0000256" key="1">
    <source>
        <dbReference type="SAM" id="MobiDB-lite"/>
    </source>
</evidence>
<dbReference type="AlphaFoldDB" id="A0A0D2F580"/>
<sequence length="427" mass="47186">MADDDDPVIASYDVCLTSSFSAAASDSSKLYLLQYPSHRSYKYPYNASVGQTPTALRLKPDAGFIEVDVPMNKDEYYNETAGERFGKAMAESRTISVGGSFGLAGGFGAGTTQARLKDIPVHDQPTVPAPLLETQTLGGKIPNQSTRDPIYLVGSLHQNQIHLTYLDAVVQMRPQLHHIDAEDETNQKRFAGGNNAGSSRQKPGLEPPAPKVESKAIEIKIRDTKDETKDRTTNDNAKQLRDIQMDQWQKYEWVDEDEPSAKVLFDSRMRLVSDPRHTPKLQSCIGNGDWLDRMSAPREDGKKGLLAKLRGRERERARRKKAEEEKRQRQKEASGAESASHGALIGMSDDSDLSSAEVTDDDIPEEDVAGVKDVVDEVRIKQEPAAPFPQSRRNLIPSTTKPGSSNPPKKRGRPRKNPPTDSIPLGD</sequence>
<dbReference type="OrthoDB" id="340681at2759"/>
<evidence type="ECO:0000313" key="3">
    <source>
        <dbReference type="Proteomes" id="UP000053029"/>
    </source>
</evidence>
<dbReference type="RefSeq" id="XP_013285675.1">
    <property type="nucleotide sequence ID" value="XM_013430221.1"/>
</dbReference>
<keyword evidence="3" id="KW-1185">Reference proteome</keyword>
<dbReference type="GO" id="GO:0005666">
    <property type="term" value="C:RNA polymerase III complex"/>
    <property type="evidence" value="ECO:0007669"/>
    <property type="project" value="TreeGrafter"/>
</dbReference>
<name>A0A0D2F580_9EURO</name>
<organism evidence="2 3">
    <name type="scientific">Fonsecaea pedrosoi CBS 271.37</name>
    <dbReference type="NCBI Taxonomy" id="1442368"/>
    <lineage>
        <taxon>Eukaryota</taxon>
        <taxon>Fungi</taxon>
        <taxon>Dikarya</taxon>
        <taxon>Ascomycota</taxon>
        <taxon>Pezizomycotina</taxon>
        <taxon>Eurotiomycetes</taxon>
        <taxon>Chaetothyriomycetidae</taxon>
        <taxon>Chaetothyriales</taxon>
        <taxon>Herpotrichiellaceae</taxon>
        <taxon>Fonsecaea</taxon>
    </lineage>
</organism>
<proteinExistence type="predicted"/>
<dbReference type="InterPro" id="IPR006886">
    <property type="entry name" value="RNA_pol_III_Rpc5"/>
</dbReference>
<feature type="compositionally biased region" description="Acidic residues" evidence="1">
    <location>
        <begin position="358"/>
        <end position="368"/>
    </location>
</feature>
<reference evidence="2 3" key="1">
    <citation type="submission" date="2015-01" db="EMBL/GenBank/DDBJ databases">
        <title>The Genome Sequence of Fonsecaea pedrosoi CBS 271.37.</title>
        <authorList>
            <consortium name="The Broad Institute Genomics Platform"/>
            <person name="Cuomo C."/>
            <person name="de Hoog S."/>
            <person name="Gorbushina A."/>
            <person name="Stielow B."/>
            <person name="Teixiera M."/>
            <person name="Abouelleil A."/>
            <person name="Chapman S.B."/>
            <person name="Priest M."/>
            <person name="Young S.K."/>
            <person name="Wortman J."/>
            <person name="Nusbaum C."/>
            <person name="Birren B."/>
        </authorList>
    </citation>
    <scope>NUCLEOTIDE SEQUENCE [LARGE SCALE GENOMIC DNA]</scope>
    <source>
        <strain evidence="2 3">CBS 271.37</strain>
    </source>
</reference>
<dbReference type="GO" id="GO:0042797">
    <property type="term" value="P:tRNA transcription by RNA polymerase III"/>
    <property type="evidence" value="ECO:0007669"/>
    <property type="project" value="TreeGrafter"/>
</dbReference>
<dbReference type="GeneID" id="25304383"/>
<dbReference type="EMBL" id="KN846971">
    <property type="protein sequence ID" value="KIW81867.1"/>
    <property type="molecule type" value="Genomic_DNA"/>
</dbReference>
<feature type="compositionally biased region" description="Basic and acidic residues" evidence="1">
    <location>
        <begin position="369"/>
        <end position="382"/>
    </location>
</feature>
<dbReference type="STRING" id="1442368.A0A0D2F580"/>
<protein>
    <submittedName>
        <fullName evidence="2">Uncharacterized protein</fullName>
    </submittedName>
</protein>
<feature type="compositionally biased region" description="Basic and acidic residues" evidence="1">
    <location>
        <begin position="290"/>
        <end position="303"/>
    </location>
</feature>
<dbReference type="PANTHER" id="PTHR12069:SF0">
    <property type="entry name" value="DNA-DIRECTED RNA POLYMERASE III SUBUNIT RPC5"/>
    <property type="match status" value="1"/>
</dbReference>